<dbReference type="Proteomes" id="UP000235220">
    <property type="component" value="Chromosome 15"/>
</dbReference>
<dbReference type="GeneID" id="118344702"/>
<dbReference type="AlphaFoldDB" id="A0A6P9E0Z5"/>
<dbReference type="RefSeq" id="XP_035541715.1">
    <property type="nucleotide sequence ID" value="XM_035685822.1"/>
</dbReference>
<name>A0A6P9E0Z5_JUGRE</name>
<accession>A0A6P9E0Z5</accession>
<gene>
    <name evidence="2" type="primary">LOC118344702</name>
</gene>
<evidence type="ECO:0000313" key="1">
    <source>
        <dbReference type="Proteomes" id="UP000235220"/>
    </source>
</evidence>
<evidence type="ECO:0000313" key="2">
    <source>
        <dbReference type="RefSeq" id="XP_035541715.1"/>
    </source>
</evidence>
<reference evidence="2" key="1">
    <citation type="submission" date="2025-08" db="UniProtKB">
        <authorList>
            <consortium name="RefSeq"/>
        </authorList>
    </citation>
    <scope>IDENTIFICATION</scope>
    <source>
        <tissue evidence="2">Leaves</tissue>
    </source>
</reference>
<dbReference type="KEGG" id="jre:118344702"/>
<sequence length="230" mass="27248">MRHTFKTRNKEVFGHVEVLVHDLEQRIELLDSLLQEEYLEAVEKDLLVSKIELESWKKREETMLAQKEKIKWLNEGDNNTCFFHSVLKRRQQNQVRKMTNTDGSSLDSPKAVHEGAFSYFQEFLSYRYEVELLELRPIIDNVIMDEENKNITKHLAVEEVRQALFYIPVQSSLGPNGFGSGFFRECWEILQHDMMDVITEFFVAKRLPRLYTASYVALISKHELHIYCRE</sequence>
<proteinExistence type="predicted"/>
<dbReference type="OrthoDB" id="1303235at2759"/>
<organism evidence="1 2">
    <name type="scientific">Juglans regia</name>
    <name type="common">English walnut</name>
    <dbReference type="NCBI Taxonomy" id="51240"/>
    <lineage>
        <taxon>Eukaryota</taxon>
        <taxon>Viridiplantae</taxon>
        <taxon>Streptophyta</taxon>
        <taxon>Embryophyta</taxon>
        <taxon>Tracheophyta</taxon>
        <taxon>Spermatophyta</taxon>
        <taxon>Magnoliopsida</taxon>
        <taxon>eudicotyledons</taxon>
        <taxon>Gunneridae</taxon>
        <taxon>Pentapetalae</taxon>
        <taxon>rosids</taxon>
        <taxon>fabids</taxon>
        <taxon>Fagales</taxon>
        <taxon>Juglandaceae</taxon>
        <taxon>Juglans</taxon>
    </lineage>
</organism>
<dbReference type="InParanoid" id="A0A6P9E0Z5"/>
<protein>
    <submittedName>
        <fullName evidence="2">Uncharacterized protein LOC118344702</fullName>
    </submittedName>
</protein>
<keyword evidence="1" id="KW-1185">Reference proteome</keyword>